<evidence type="ECO:0000313" key="13">
    <source>
        <dbReference type="EMBL" id="GFR33485.1"/>
    </source>
</evidence>
<evidence type="ECO:0000256" key="10">
    <source>
        <dbReference type="ARBA" id="ARBA00061391"/>
    </source>
</evidence>
<dbReference type="GO" id="GO:0034511">
    <property type="term" value="F:U3 snoRNA binding"/>
    <property type="evidence" value="ECO:0007669"/>
    <property type="project" value="TreeGrafter"/>
</dbReference>
<feature type="domain" description="Bms1-type G" evidence="12">
    <location>
        <begin position="82"/>
        <end position="247"/>
    </location>
</feature>
<evidence type="ECO:0000256" key="5">
    <source>
        <dbReference type="ARBA" id="ARBA00022801"/>
    </source>
</evidence>
<accession>A0A8X6I3D8</accession>
<organism evidence="13 14">
    <name type="scientific">Trichonephila clavata</name>
    <name type="common">Joro spider</name>
    <name type="synonym">Nephila clavata</name>
    <dbReference type="NCBI Taxonomy" id="2740835"/>
    <lineage>
        <taxon>Eukaryota</taxon>
        <taxon>Metazoa</taxon>
        <taxon>Ecdysozoa</taxon>
        <taxon>Arthropoda</taxon>
        <taxon>Chelicerata</taxon>
        <taxon>Arachnida</taxon>
        <taxon>Araneae</taxon>
        <taxon>Araneomorphae</taxon>
        <taxon>Entelegynae</taxon>
        <taxon>Araneoidea</taxon>
        <taxon>Nephilidae</taxon>
        <taxon>Trichonephila</taxon>
    </lineage>
</organism>
<dbReference type="GO" id="GO:0000479">
    <property type="term" value="P:endonucleolytic cleavage of tricistronic rRNA transcript (SSU-rRNA, 5.8S rRNA, LSU-rRNA)"/>
    <property type="evidence" value="ECO:0007669"/>
    <property type="project" value="TreeGrafter"/>
</dbReference>
<feature type="compositionally biased region" description="Acidic residues" evidence="11">
    <location>
        <begin position="443"/>
        <end position="453"/>
    </location>
</feature>
<feature type="region of interest" description="Disordered" evidence="11">
    <location>
        <begin position="402"/>
        <end position="508"/>
    </location>
</feature>
<dbReference type="SMART" id="SM01362">
    <property type="entry name" value="DUF663"/>
    <property type="match status" value="1"/>
</dbReference>
<feature type="compositionally biased region" description="Basic and acidic residues" evidence="11">
    <location>
        <begin position="1104"/>
        <end position="1114"/>
    </location>
</feature>
<dbReference type="GO" id="GO:0005524">
    <property type="term" value="F:ATP binding"/>
    <property type="evidence" value="ECO:0007669"/>
    <property type="project" value="UniProtKB-KW"/>
</dbReference>
<evidence type="ECO:0000256" key="9">
    <source>
        <dbReference type="ARBA" id="ARBA00049117"/>
    </source>
</evidence>
<evidence type="ECO:0000256" key="7">
    <source>
        <dbReference type="ARBA" id="ARBA00023134"/>
    </source>
</evidence>
<sequence length="1136" mass="131400">MEEPELKRQHRVRKSGRKAAKKKAKNNNDIDGAEPVQKIQTNNLKAFAIQSVDKARRRFIRTMDIKSKGFHVPTVDRTPVKPPPVVVVIAGGPKVGKTTVLKCLARHFCGQKLASINGPVTLVSGKKKRITFIECSNDINMMIDLVKIADLALLIIDAKSGLEMEIFEFLNICQVHGMPRLMSILTHLDLFKNKKALQKQKVFLKKRIATEIPKCEKMFYLSGILHGEYLKNEIKNLGRFISIIKYNLSSWKKSHPYIFVDRMEDITDPESLSKDQNCNRKVCLYGYARGGALKQNSYYHIPGVGDYLIKDIHFLPDPCPLPDKLKKRSLNEKERLIYAPMCGVGGIVYDKDAVYIEMNVDQNQEKEEEEKETDKFLRSMVAVQHPIDEKIKVAPLQLYPDSELIADDNQSSDENEEDEEMEDKEMNEDENDWSDVDGFRTEESDDDFSDEENNINGEMKTNRSKRKVTFEDDSETSDEDNTKKKKNSVKKKRQPDSNSDEENDFIEMGEAKWKDNLVKRAADDFYERQKQSMSLQKIVYGERLKDRKVKGESDDSDSEGEIGGLFRLAKHEKEKKNMLSDNGMDCSIFKISVQRDWMNDDELQMIRDCFVTGKWDETEDAEHLLKEDEEELYGDFEDLETGAVHKGKDVINTASEGKNEDENNSEEKENEETEKMKNEKEMALKEKRMEEKKKLKEIFNQAFDDTDRKYHDELKMEVDAQGQLNKSEFEGLDDDVRVQFEGYRPGLYLRVEVDEMPCEFVKNFDPSYPVIIGSLLKGEEKMGYLQARVKCHRFYRRDHKKLILKTGDPLILSIGWRRIQTAPVYYTVEHNLRCRYLKYTPQNLHCMAAFWGPITQQKAGIVGVQSVSEIPLNFRIALVGSIVEVNQVTNVVKKLKLKGYPREVFKKTAFIKSMFTSPLEVAKYEGAAIRTVSGIRGLIKKALHTPPGDFRAKFEDKILMSDIVFLRTWVKVPIPQFCIPVTSLLLPSDQKSKWQGCRTLGRLRYDKGLKVPMSEDSKYTPIERKIRKFAPLVVPKKLQKALPFKDKIVHQPKKHTDPENERIAVIKEPREREITKLMNMLKTVHENKVEKENKAMLERVTLHRKEKSKEEAIHHQNIQKKKKRILSRKPSKAPDM</sequence>
<dbReference type="GO" id="GO:0005654">
    <property type="term" value="C:nucleoplasm"/>
    <property type="evidence" value="ECO:0007669"/>
    <property type="project" value="UniProtKB-ARBA"/>
</dbReference>
<proteinExistence type="inferred from homology"/>
<feature type="region of interest" description="Disordered" evidence="11">
    <location>
        <begin position="1104"/>
        <end position="1136"/>
    </location>
</feature>
<evidence type="ECO:0000259" key="12">
    <source>
        <dbReference type="PROSITE" id="PS51714"/>
    </source>
</evidence>
<keyword evidence="8" id="KW-0539">Nucleus</keyword>
<keyword evidence="5" id="KW-0378">Hydrolase</keyword>
<feature type="region of interest" description="Disordered" evidence="11">
    <location>
        <begin position="644"/>
        <end position="679"/>
    </location>
</feature>
<evidence type="ECO:0000256" key="11">
    <source>
        <dbReference type="SAM" id="MobiDB-lite"/>
    </source>
</evidence>
<dbReference type="InterPro" id="IPR007034">
    <property type="entry name" value="BMS1_TSR1_C"/>
</dbReference>
<dbReference type="GO" id="GO:0032040">
    <property type="term" value="C:small-subunit processome"/>
    <property type="evidence" value="ECO:0007669"/>
    <property type="project" value="UniProtKB-ARBA"/>
</dbReference>
<feature type="compositionally biased region" description="Acidic residues" evidence="11">
    <location>
        <begin position="498"/>
        <end position="507"/>
    </location>
</feature>
<dbReference type="GO" id="GO:0030686">
    <property type="term" value="C:90S preribosome"/>
    <property type="evidence" value="ECO:0007669"/>
    <property type="project" value="TreeGrafter"/>
</dbReference>
<protein>
    <submittedName>
        <fullName evidence="13">Ribosome biogenesis protein BMS1 homolog</fullName>
    </submittedName>
</protein>
<dbReference type="GO" id="GO:0005525">
    <property type="term" value="F:GTP binding"/>
    <property type="evidence" value="ECO:0007669"/>
    <property type="project" value="UniProtKB-KW"/>
</dbReference>
<keyword evidence="3" id="KW-0597">Phosphoprotein</keyword>
<keyword evidence="14" id="KW-1185">Reference proteome</keyword>
<dbReference type="PANTHER" id="PTHR12858">
    <property type="entry name" value="RIBOSOME BIOGENESIS PROTEIN"/>
    <property type="match status" value="1"/>
</dbReference>
<dbReference type="SMART" id="SM00785">
    <property type="entry name" value="AARP2CN"/>
    <property type="match status" value="1"/>
</dbReference>
<evidence type="ECO:0000313" key="14">
    <source>
        <dbReference type="Proteomes" id="UP000887116"/>
    </source>
</evidence>
<evidence type="ECO:0000256" key="3">
    <source>
        <dbReference type="ARBA" id="ARBA00022553"/>
    </source>
</evidence>
<dbReference type="FunFam" id="3.40.50.300:FF:000105">
    <property type="entry name" value="BMS1 ribosome biogenesis factor"/>
    <property type="match status" value="1"/>
</dbReference>
<dbReference type="InterPro" id="IPR030387">
    <property type="entry name" value="G_Bms1/Tsr1_dom"/>
</dbReference>
<reference evidence="13" key="1">
    <citation type="submission" date="2020-07" db="EMBL/GenBank/DDBJ databases">
        <title>Multicomponent nature underlies the extraordinary mechanical properties of spider dragline silk.</title>
        <authorList>
            <person name="Kono N."/>
            <person name="Nakamura H."/>
            <person name="Mori M."/>
            <person name="Yoshida Y."/>
            <person name="Ohtoshi R."/>
            <person name="Malay A.D."/>
            <person name="Moran D.A.P."/>
            <person name="Tomita M."/>
            <person name="Numata K."/>
            <person name="Arakawa K."/>
        </authorList>
    </citation>
    <scope>NUCLEOTIDE SEQUENCE</scope>
</reference>
<dbReference type="Pfam" id="PF08142">
    <property type="entry name" value="AARP2CN"/>
    <property type="match status" value="1"/>
</dbReference>
<dbReference type="AlphaFoldDB" id="A0A8X6I3D8"/>
<dbReference type="OrthoDB" id="10260897at2759"/>
<evidence type="ECO:0000256" key="6">
    <source>
        <dbReference type="ARBA" id="ARBA00022840"/>
    </source>
</evidence>
<feature type="compositionally biased region" description="Basic residues" evidence="11">
    <location>
        <begin position="1117"/>
        <end position="1136"/>
    </location>
</feature>
<evidence type="ECO:0000256" key="4">
    <source>
        <dbReference type="ARBA" id="ARBA00022741"/>
    </source>
</evidence>
<feature type="compositionally biased region" description="Acidic residues" evidence="11">
    <location>
        <begin position="404"/>
        <end position="435"/>
    </location>
</feature>
<feature type="compositionally biased region" description="Basic residues" evidence="11">
    <location>
        <begin position="8"/>
        <end position="25"/>
    </location>
</feature>
<evidence type="ECO:0000256" key="8">
    <source>
        <dbReference type="ARBA" id="ARBA00023242"/>
    </source>
</evidence>
<dbReference type="EMBL" id="BMAO01039757">
    <property type="protein sequence ID" value="GFR33485.1"/>
    <property type="molecule type" value="Genomic_DNA"/>
</dbReference>
<evidence type="ECO:0000256" key="1">
    <source>
        <dbReference type="ARBA" id="ARBA00004604"/>
    </source>
</evidence>
<comment type="similarity">
    <text evidence="10">Belongs to the TRAFAC class translation factor GTPase superfamily. Bms1-like GTPase family. BMS1 subfamily.</text>
</comment>
<dbReference type="InterPro" id="IPR027417">
    <property type="entry name" value="P-loop_NTPase"/>
</dbReference>
<dbReference type="PANTHER" id="PTHR12858:SF2">
    <property type="entry name" value="RIBOSOME BIOGENESIS PROTEIN BMS1 HOMOLOG"/>
    <property type="match status" value="1"/>
</dbReference>
<evidence type="ECO:0000256" key="2">
    <source>
        <dbReference type="ARBA" id="ARBA00022517"/>
    </source>
</evidence>
<comment type="subcellular location">
    <subcellularLocation>
        <location evidence="1">Nucleus</location>
        <location evidence="1">Nucleolus</location>
    </subcellularLocation>
</comment>
<feature type="compositionally biased region" description="Basic and acidic residues" evidence="11">
    <location>
        <begin position="657"/>
        <end position="679"/>
    </location>
</feature>
<dbReference type="GO" id="GO:0000462">
    <property type="term" value="P:maturation of SSU-rRNA from tricistronic rRNA transcript (SSU-rRNA, 5.8S rRNA, LSU-rRNA)"/>
    <property type="evidence" value="ECO:0007669"/>
    <property type="project" value="TreeGrafter"/>
</dbReference>
<dbReference type="Proteomes" id="UP000887116">
    <property type="component" value="Unassembled WGS sequence"/>
</dbReference>
<keyword evidence="4" id="KW-0547">Nucleotide-binding</keyword>
<name>A0A8X6I3D8_TRICU</name>
<gene>
    <name evidence="13" type="primary">BMS1</name>
    <name evidence="13" type="ORF">TNCT_298761</name>
</gene>
<dbReference type="PROSITE" id="PS51714">
    <property type="entry name" value="G_BMS1"/>
    <property type="match status" value="1"/>
</dbReference>
<dbReference type="InterPro" id="IPR012948">
    <property type="entry name" value="AARP2CN"/>
</dbReference>
<dbReference type="InterPro" id="IPR039761">
    <property type="entry name" value="Bms1/Tsr1"/>
</dbReference>
<feature type="region of interest" description="Disordered" evidence="11">
    <location>
        <begin position="1"/>
        <end position="33"/>
    </location>
</feature>
<dbReference type="SUPFAM" id="SSF52540">
    <property type="entry name" value="P-loop containing nucleoside triphosphate hydrolases"/>
    <property type="match status" value="1"/>
</dbReference>
<comment type="catalytic activity">
    <reaction evidence="9">
        <text>GTP + H2O = GDP + phosphate + H(+)</text>
        <dbReference type="Rhea" id="RHEA:19669"/>
        <dbReference type="ChEBI" id="CHEBI:15377"/>
        <dbReference type="ChEBI" id="CHEBI:15378"/>
        <dbReference type="ChEBI" id="CHEBI:37565"/>
        <dbReference type="ChEBI" id="CHEBI:43474"/>
        <dbReference type="ChEBI" id="CHEBI:58189"/>
    </reaction>
    <physiologicalReaction direction="left-to-right" evidence="9">
        <dbReference type="Rhea" id="RHEA:19670"/>
    </physiologicalReaction>
</comment>
<keyword evidence="2" id="KW-0690">Ribosome biogenesis</keyword>
<keyword evidence="6" id="KW-0067">ATP-binding</keyword>
<comment type="caution">
    <text evidence="13">The sequence shown here is derived from an EMBL/GenBank/DDBJ whole genome shotgun (WGS) entry which is preliminary data.</text>
</comment>
<dbReference type="GO" id="GO:0003924">
    <property type="term" value="F:GTPase activity"/>
    <property type="evidence" value="ECO:0007669"/>
    <property type="project" value="TreeGrafter"/>
</dbReference>
<dbReference type="Pfam" id="PF04950">
    <property type="entry name" value="RIBIOP_C"/>
    <property type="match status" value="1"/>
</dbReference>
<feature type="compositionally biased region" description="Basic residues" evidence="11">
    <location>
        <begin position="483"/>
        <end position="493"/>
    </location>
</feature>
<dbReference type="Gene3D" id="3.40.50.300">
    <property type="entry name" value="P-loop containing nucleotide triphosphate hydrolases"/>
    <property type="match status" value="1"/>
</dbReference>
<keyword evidence="7" id="KW-0342">GTP-binding</keyword>